<sequence>MPSFNPEPLVASTPLHTRNFHQRVGEPRRTPNNAYGFPTPGPQSPTAATATTKHYFVEESTWQDILDHGEYDDVVVGSGLCALAYIDEALEKNPHRKILVLERGESWLPDHFQNLPLPFNLVLGGPSETFPWTLTSRTFRSEVGFLHGSCPFFGGRSTFWSAWCPRAIHGEWDLMRGFPKEVVALCDEPFWKRAETLLHVTTADKLSTPVFGDLQKEIDKRLIDGIQRIRAADFAQPAPLAVARKTSFSKVAFDKFSTPGPLLAIHGRQLELAKNNKGSPLSIATNTVVERFELDVDGDGPDHSAVVLHTSRGTLCFPSGKTNVILAAGAIPATTLLMNSVGEPLKDRAGSRLSGHFLSHIVARFPLTRKVGNLKDHLEIAASYVAGRRKENDHQFHIQVTAIHSPHPKTDAEDAARLCPDYAAAATRQQLEGSEQHVVLVCASLGELSEINKHSWVRHNPDHPDVTTNIRLQIDVAQTDKELWELMDEATYDSINVMAGDESDKIEYWHEDKDAATGKWLSNRAPTGQIHIEGVVHETSTLYMSDNLEGDPTASVGLDYRPRGCKNVYVTGGSLFPSSGSWNPTLTMCGLAQDLANKLYEKNKQGETTK</sequence>
<comment type="similarity">
    <text evidence="2">Belongs to the GMC oxidoreductase family.</text>
</comment>
<name>A0A4Q2DTL5_9AGAR</name>
<evidence type="ECO:0000313" key="8">
    <source>
        <dbReference type="EMBL" id="RXW23453.1"/>
    </source>
</evidence>
<keyword evidence="4" id="KW-0274">FAD</keyword>
<evidence type="ECO:0000256" key="2">
    <source>
        <dbReference type="ARBA" id="ARBA00010790"/>
    </source>
</evidence>
<reference evidence="8 9" key="1">
    <citation type="submission" date="2019-01" db="EMBL/GenBank/DDBJ databases">
        <title>Draft genome sequence of Psathyrella aberdarensis IHI B618.</title>
        <authorList>
            <person name="Buettner E."/>
            <person name="Kellner H."/>
        </authorList>
    </citation>
    <scope>NUCLEOTIDE SEQUENCE [LARGE SCALE GENOMIC DNA]</scope>
    <source>
        <strain evidence="8 9">IHI B618</strain>
    </source>
</reference>
<dbReference type="PANTHER" id="PTHR42784">
    <property type="entry name" value="PYRANOSE 2-OXIDASE"/>
    <property type="match status" value="1"/>
</dbReference>
<evidence type="ECO:0000313" key="9">
    <source>
        <dbReference type="Proteomes" id="UP000290288"/>
    </source>
</evidence>
<keyword evidence="5" id="KW-0560">Oxidoreductase</keyword>
<accession>A0A4Q2DTL5</accession>
<proteinExistence type="inferred from homology"/>
<evidence type="ECO:0000256" key="5">
    <source>
        <dbReference type="ARBA" id="ARBA00023002"/>
    </source>
</evidence>
<dbReference type="GO" id="GO:0016614">
    <property type="term" value="F:oxidoreductase activity, acting on CH-OH group of donors"/>
    <property type="evidence" value="ECO:0007669"/>
    <property type="project" value="InterPro"/>
</dbReference>
<dbReference type="OrthoDB" id="167809at2759"/>
<comment type="caution">
    <text evidence="8">The sequence shown here is derived from an EMBL/GenBank/DDBJ whole genome shotgun (WGS) entry which is preliminary data.</text>
</comment>
<protein>
    <recommendedName>
        <fullName evidence="7">Glucose-methanol-choline oxidoreductase C-terminal domain-containing protein</fullName>
    </recommendedName>
</protein>
<dbReference type="InterPro" id="IPR036188">
    <property type="entry name" value="FAD/NAD-bd_sf"/>
</dbReference>
<dbReference type="EMBL" id="SDEE01000042">
    <property type="protein sequence ID" value="RXW23453.1"/>
    <property type="molecule type" value="Genomic_DNA"/>
</dbReference>
<evidence type="ECO:0000256" key="4">
    <source>
        <dbReference type="ARBA" id="ARBA00022827"/>
    </source>
</evidence>
<dbReference type="Proteomes" id="UP000290288">
    <property type="component" value="Unassembled WGS sequence"/>
</dbReference>
<feature type="domain" description="Glucose-methanol-choline oxidoreductase C-terminal" evidence="7">
    <location>
        <begin position="463"/>
        <end position="592"/>
    </location>
</feature>
<evidence type="ECO:0000256" key="3">
    <source>
        <dbReference type="ARBA" id="ARBA00022630"/>
    </source>
</evidence>
<keyword evidence="9" id="KW-1185">Reference proteome</keyword>
<keyword evidence="3" id="KW-0285">Flavoprotein</keyword>
<comment type="cofactor">
    <cofactor evidence="1">
        <name>FAD</name>
        <dbReference type="ChEBI" id="CHEBI:57692"/>
    </cofactor>
</comment>
<gene>
    <name evidence="8" type="ORF">EST38_g2427</name>
</gene>
<dbReference type="PANTHER" id="PTHR42784:SF1">
    <property type="entry name" value="PYRANOSE 2-OXIDASE"/>
    <property type="match status" value="1"/>
</dbReference>
<evidence type="ECO:0000259" key="7">
    <source>
        <dbReference type="Pfam" id="PF05199"/>
    </source>
</evidence>
<dbReference type="Pfam" id="PF05199">
    <property type="entry name" value="GMC_oxred_C"/>
    <property type="match status" value="1"/>
</dbReference>
<dbReference type="SUPFAM" id="SSF51905">
    <property type="entry name" value="FAD/NAD(P)-binding domain"/>
    <property type="match status" value="1"/>
</dbReference>
<evidence type="ECO:0000256" key="1">
    <source>
        <dbReference type="ARBA" id="ARBA00001974"/>
    </source>
</evidence>
<dbReference type="InterPro" id="IPR007867">
    <property type="entry name" value="GMC_OxRtase_C"/>
</dbReference>
<evidence type="ECO:0000256" key="6">
    <source>
        <dbReference type="SAM" id="MobiDB-lite"/>
    </source>
</evidence>
<dbReference type="AlphaFoldDB" id="A0A4Q2DTL5"/>
<feature type="region of interest" description="Disordered" evidence="6">
    <location>
        <begin position="1"/>
        <end position="47"/>
    </location>
</feature>
<dbReference type="Gene3D" id="3.50.50.60">
    <property type="entry name" value="FAD/NAD(P)-binding domain"/>
    <property type="match status" value="2"/>
</dbReference>
<organism evidence="8 9">
    <name type="scientific">Candolleomyces aberdarensis</name>
    <dbReference type="NCBI Taxonomy" id="2316362"/>
    <lineage>
        <taxon>Eukaryota</taxon>
        <taxon>Fungi</taxon>
        <taxon>Dikarya</taxon>
        <taxon>Basidiomycota</taxon>
        <taxon>Agaricomycotina</taxon>
        <taxon>Agaricomycetes</taxon>
        <taxon>Agaricomycetidae</taxon>
        <taxon>Agaricales</taxon>
        <taxon>Agaricineae</taxon>
        <taxon>Psathyrellaceae</taxon>
        <taxon>Candolleomyces</taxon>
    </lineage>
</organism>
<dbReference type="InterPro" id="IPR051473">
    <property type="entry name" value="P2Ox-like"/>
</dbReference>